<accession>A0A139A359</accession>
<feature type="region of interest" description="Disordered" evidence="2">
    <location>
        <begin position="95"/>
        <end position="116"/>
    </location>
</feature>
<organism evidence="3 4">
    <name type="scientific">Gonapodya prolifera (strain JEL478)</name>
    <name type="common">Monoblepharis prolifera</name>
    <dbReference type="NCBI Taxonomy" id="1344416"/>
    <lineage>
        <taxon>Eukaryota</taxon>
        <taxon>Fungi</taxon>
        <taxon>Fungi incertae sedis</taxon>
        <taxon>Chytridiomycota</taxon>
        <taxon>Chytridiomycota incertae sedis</taxon>
        <taxon>Monoblepharidomycetes</taxon>
        <taxon>Monoblepharidales</taxon>
        <taxon>Gonapodyaceae</taxon>
        <taxon>Gonapodya</taxon>
    </lineage>
</organism>
<keyword evidence="4" id="KW-1185">Reference proteome</keyword>
<dbReference type="STRING" id="1344416.A0A139A359"/>
<keyword evidence="1" id="KW-0040">ANK repeat</keyword>
<dbReference type="EMBL" id="KQ965806">
    <property type="protein sequence ID" value="KXS11144.1"/>
    <property type="molecule type" value="Genomic_DNA"/>
</dbReference>
<protein>
    <submittedName>
        <fullName evidence="3">Uncharacterized protein</fullName>
    </submittedName>
</protein>
<dbReference type="InterPro" id="IPR002110">
    <property type="entry name" value="Ankyrin_rpt"/>
</dbReference>
<feature type="region of interest" description="Disordered" evidence="2">
    <location>
        <begin position="159"/>
        <end position="180"/>
    </location>
</feature>
<dbReference type="Proteomes" id="UP000070544">
    <property type="component" value="Unassembled WGS sequence"/>
</dbReference>
<dbReference type="SMART" id="SM00248">
    <property type="entry name" value="ANK"/>
    <property type="match status" value="1"/>
</dbReference>
<feature type="compositionally biased region" description="Low complexity" evidence="2">
    <location>
        <begin position="518"/>
        <end position="551"/>
    </location>
</feature>
<reference evidence="3 4" key="1">
    <citation type="journal article" date="2015" name="Genome Biol. Evol.">
        <title>Phylogenomic analyses indicate that early fungi evolved digesting cell walls of algal ancestors of land plants.</title>
        <authorList>
            <person name="Chang Y."/>
            <person name="Wang S."/>
            <person name="Sekimoto S."/>
            <person name="Aerts A.L."/>
            <person name="Choi C."/>
            <person name="Clum A."/>
            <person name="LaButti K.M."/>
            <person name="Lindquist E.A."/>
            <person name="Yee Ngan C."/>
            <person name="Ohm R.A."/>
            <person name="Salamov A.A."/>
            <person name="Grigoriev I.V."/>
            <person name="Spatafora J.W."/>
            <person name="Berbee M.L."/>
        </authorList>
    </citation>
    <scope>NUCLEOTIDE SEQUENCE [LARGE SCALE GENOMIC DNA]</scope>
    <source>
        <strain evidence="3 4">JEL478</strain>
    </source>
</reference>
<name>A0A139A359_GONPJ</name>
<dbReference type="Gene3D" id="1.25.40.20">
    <property type="entry name" value="Ankyrin repeat-containing domain"/>
    <property type="match status" value="1"/>
</dbReference>
<feature type="region of interest" description="Disordered" evidence="2">
    <location>
        <begin position="427"/>
        <end position="580"/>
    </location>
</feature>
<evidence type="ECO:0000313" key="3">
    <source>
        <dbReference type="EMBL" id="KXS11144.1"/>
    </source>
</evidence>
<proteinExistence type="predicted"/>
<dbReference type="AlphaFoldDB" id="A0A139A359"/>
<evidence type="ECO:0000256" key="1">
    <source>
        <dbReference type="PROSITE-ProRule" id="PRU00023"/>
    </source>
</evidence>
<sequence length="656" mass="72306">MIPTLFGDIKQLRVSKDDFLVKHCNGRDAISHMKSHQLEPQLENRHHASLLGRRFVATETEEGEKPSPFPLNHIRRKERLETAIKIVIDESNSGRPITPTGVTPNPLLRHRRDQGRGNPRALVRRFPLPADIGILSLAITNPVLRSSIRLMEYQSDDSLGSIGRRTKESRRVPPPLSDVVPSLRYSTHQASHMEPVAPVPPPSPHPQISATRLDFLLLAAVESSNFHLVRSALAEGADPRARKTVVLKVEVDGEGLRERKDVREGESALALAIKARDIDVIRELLDAGADPSENISWPLPAFYPRWSLSLWYSSRWERSPQYYNTLDLALASSAWYNLSGAYVEIDTPRTVFETREGVVVEPCPDIVTELLLRNVPVTNSALRRARELAFGASHGSTRIYILDMIERALGVERENVGNVDHATCLTPVHPHTSLSPKHPTSPHTIERGRTLAPPTPPASPRPRRRSFLVPSSWFQQHSPKASAAVDAIHSNSPPPSPKSPGRSERRRISWLAPSTWFPSSRSPSSSPSRGGLPQPTSSRSSSTVPAAAPATLGRRSPRPVTPLRSQSAPRATPLPDDTHEWVRVASPVPRSLHASRGRSTVMGLEEGVHTAWVAGQGHGAGGGKVAVQLQREASPVDHSVSFAKRFEEFRRVGTPE</sequence>
<evidence type="ECO:0000313" key="4">
    <source>
        <dbReference type="Proteomes" id="UP000070544"/>
    </source>
</evidence>
<evidence type="ECO:0000256" key="2">
    <source>
        <dbReference type="SAM" id="MobiDB-lite"/>
    </source>
</evidence>
<dbReference type="PROSITE" id="PS50088">
    <property type="entry name" value="ANK_REPEAT"/>
    <property type="match status" value="1"/>
</dbReference>
<dbReference type="PROSITE" id="PS50297">
    <property type="entry name" value="ANK_REP_REGION"/>
    <property type="match status" value="1"/>
</dbReference>
<dbReference type="OrthoDB" id="10254947at2759"/>
<feature type="repeat" description="ANK" evidence="1">
    <location>
        <begin position="264"/>
        <end position="296"/>
    </location>
</feature>
<gene>
    <name evidence="3" type="ORF">M427DRAFT_47354</name>
</gene>
<dbReference type="InterPro" id="IPR036770">
    <property type="entry name" value="Ankyrin_rpt-contain_sf"/>
</dbReference>